<evidence type="ECO:0000313" key="4">
    <source>
        <dbReference type="EMBL" id="MCU6764210.1"/>
    </source>
</evidence>
<organism evidence="4 5">
    <name type="scientific">Blautia ammoniilytica</name>
    <dbReference type="NCBI Taxonomy" id="2981782"/>
    <lineage>
        <taxon>Bacteria</taxon>
        <taxon>Bacillati</taxon>
        <taxon>Bacillota</taxon>
        <taxon>Clostridia</taxon>
        <taxon>Lachnospirales</taxon>
        <taxon>Lachnospiraceae</taxon>
        <taxon>Blautia</taxon>
    </lineage>
</organism>
<dbReference type="Gene3D" id="2.30.30.40">
    <property type="entry name" value="SH3 Domains"/>
    <property type="match status" value="1"/>
</dbReference>
<keyword evidence="2" id="KW-0732">Signal</keyword>
<evidence type="ECO:0000256" key="1">
    <source>
        <dbReference type="SAM" id="MobiDB-lite"/>
    </source>
</evidence>
<reference evidence="4 5" key="1">
    <citation type="journal article" date="2021" name="ISME Commun">
        <title>Automated analysis of genomic sequences facilitates high-throughput and comprehensive description of bacteria.</title>
        <authorList>
            <person name="Hitch T.C.A."/>
        </authorList>
    </citation>
    <scope>NUCLEOTIDE SEQUENCE [LARGE SCALE GENOMIC DNA]</scope>
    <source>
        <strain evidence="4 5">Sanger_23</strain>
    </source>
</reference>
<evidence type="ECO:0000256" key="2">
    <source>
        <dbReference type="SAM" id="SignalP"/>
    </source>
</evidence>
<feature type="domain" description="SH3b" evidence="3">
    <location>
        <begin position="168"/>
        <end position="218"/>
    </location>
</feature>
<sequence length="297" mass="31742">MKMKSVKAFLSIVTAASLAVSAPAAVFAEDAAAQEAEAQDSDGEATAEDFTIAFDGGELSVTNQTTQTIKEAKLVEAAADDSEEADNSEETADASKEAKMDLVLTEEDGTEHTFQDVTVDKWKDAVLVNSYEFLYINYKDESGKDQEAAETADERTFDEPITMYVSANVHVRKKADKESESLKVAALGDEFKVIAAVPGWFKVENGDDTGYVFHSYLTEDKAAVDALVKAKQEADAAAAQAAAAAAAQAAQQQAAAAAAQPAQKTEVSRQAYDDCDGSGHGYYEITWSDGSVTYENY</sequence>
<comment type="caution">
    <text evidence="4">The sequence shown here is derived from an EMBL/GenBank/DDBJ whole genome shotgun (WGS) entry which is preliminary data.</text>
</comment>
<feature type="signal peptide" evidence="2">
    <location>
        <begin position="1"/>
        <end position="28"/>
    </location>
</feature>
<proteinExistence type="predicted"/>
<dbReference type="Proteomes" id="UP001652409">
    <property type="component" value="Unassembled WGS sequence"/>
</dbReference>
<dbReference type="RefSeq" id="WP_158420430.1">
    <property type="nucleotide sequence ID" value="NZ_JAOQJL010000003.1"/>
</dbReference>
<feature type="compositionally biased region" description="Acidic residues" evidence="1">
    <location>
        <begin position="78"/>
        <end position="92"/>
    </location>
</feature>
<gene>
    <name evidence="4" type="ORF">OCV61_02145</name>
</gene>
<dbReference type="InterPro" id="IPR003646">
    <property type="entry name" value="SH3-like_bac-type"/>
</dbReference>
<protein>
    <submittedName>
        <fullName evidence="4">SH3 domain-containing protein</fullName>
    </submittedName>
</protein>
<dbReference type="EMBL" id="JAOQJL010000003">
    <property type="protein sequence ID" value="MCU6764210.1"/>
    <property type="molecule type" value="Genomic_DNA"/>
</dbReference>
<feature type="chain" id="PRO_5045602987" evidence="2">
    <location>
        <begin position="29"/>
        <end position="297"/>
    </location>
</feature>
<name>A0ABT2TPP8_9FIRM</name>
<dbReference type="Pfam" id="PF08239">
    <property type="entry name" value="SH3_3"/>
    <property type="match status" value="1"/>
</dbReference>
<feature type="region of interest" description="Disordered" evidence="1">
    <location>
        <begin position="76"/>
        <end position="97"/>
    </location>
</feature>
<evidence type="ECO:0000259" key="3">
    <source>
        <dbReference type="Pfam" id="PF08239"/>
    </source>
</evidence>
<accession>A0ABT2TPP8</accession>
<keyword evidence="5" id="KW-1185">Reference proteome</keyword>
<evidence type="ECO:0000313" key="5">
    <source>
        <dbReference type="Proteomes" id="UP001652409"/>
    </source>
</evidence>